<dbReference type="Pfam" id="PF13589">
    <property type="entry name" value="HATPase_c_3"/>
    <property type="match status" value="1"/>
</dbReference>
<comment type="caution">
    <text evidence="1">The sequence shown here is derived from an EMBL/GenBank/DDBJ whole genome shotgun (WGS) entry which is preliminary data.</text>
</comment>
<accession>A0A1Q3BDV4</accession>
<dbReference type="OrthoDB" id="10036779at2759"/>
<dbReference type="EMBL" id="BDDD01000461">
    <property type="protein sequence ID" value="GAV66190.1"/>
    <property type="molecule type" value="Genomic_DNA"/>
</dbReference>
<feature type="non-terminal residue" evidence="1">
    <location>
        <position position="465"/>
    </location>
</feature>
<dbReference type="AlphaFoldDB" id="A0A1Q3BDV4"/>
<dbReference type="SUPFAM" id="SSF55874">
    <property type="entry name" value="ATPase domain of HSP90 chaperone/DNA topoisomerase II/histidine kinase"/>
    <property type="match status" value="1"/>
</dbReference>
<name>A0A1Q3BDV4_CEPFO</name>
<dbReference type="STRING" id="3775.A0A1Q3BDV4"/>
<proteinExistence type="predicted"/>
<gene>
    <name evidence="1" type="ORF">CFOL_v3_09700</name>
</gene>
<evidence type="ECO:0000313" key="2">
    <source>
        <dbReference type="Proteomes" id="UP000187406"/>
    </source>
</evidence>
<dbReference type="InterPro" id="IPR036890">
    <property type="entry name" value="HATPase_C_sf"/>
</dbReference>
<keyword evidence="2" id="KW-1185">Reference proteome</keyword>
<dbReference type="Gene3D" id="3.30.565.10">
    <property type="entry name" value="Histidine kinase-like ATPase, C-terminal domain"/>
    <property type="match status" value="1"/>
</dbReference>
<reference evidence="2" key="1">
    <citation type="submission" date="2016-04" db="EMBL/GenBank/DDBJ databases">
        <title>Cephalotus genome sequencing.</title>
        <authorList>
            <person name="Fukushima K."/>
            <person name="Hasebe M."/>
            <person name="Fang X."/>
        </authorList>
    </citation>
    <scope>NUCLEOTIDE SEQUENCE [LARGE SCALE GENOMIC DNA]</scope>
    <source>
        <strain evidence="2">cv. St1</strain>
    </source>
</reference>
<dbReference type="InParanoid" id="A0A1Q3BDV4"/>
<protein>
    <submittedName>
        <fullName evidence="1">HATPase_c_3 domain-containing protein</fullName>
    </submittedName>
</protein>
<sequence>VLLNLREPEHEMPFEEFIKLVKDKYHRACPLSRLMKQKRPINWKSERLHLEDANSRKISIKMNFRNFKPHKRHILQLHLKTVIIAGIYLFGFQNMWNLTPDTDLLTELPEEYTNETALADLIDNSLQAVWSNGKEDRRLIRVDIPGDRISIFDTGPGMDDCDENAIVKWGRWELHLTSSKVLAMGGKPPYLMPFFGMFGYGGLVASMHLGRRALLSSKTKNCRKVFTLHLERDALLGSSGSDNSWWTKGGIRDASEDEIESSPQRSFTKVDILDPKVEILDIYKLQCKLKDIYFPYIQGDEMSNRGMTTTPIEFQVNGADLAEIEGGEVAVTNLHSCNGPKFVFQLRFSLVQDNAASRIPVSKIQWANACLKCVYFPFIEGKENIERILDKLGAEGSGILVNFETFSRVSIRRLGRLLPDARWACLPSMECRYRKGDKAHLLKRCCLRVKCFIDTDAGFNPTPSK</sequence>
<organism evidence="1 2">
    <name type="scientific">Cephalotus follicularis</name>
    <name type="common">Albany pitcher plant</name>
    <dbReference type="NCBI Taxonomy" id="3775"/>
    <lineage>
        <taxon>Eukaryota</taxon>
        <taxon>Viridiplantae</taxon>
        <taxon>Streptophyta</taxon>
        <taxon>Embryophyta</taxon>
        <taxon>Tracheophyta</taxon>
        <taxon>Spermatophyta</taxon>
        <taxon>Magnoliopsida</taxon>
        <taxon>eudicotyledons</taxon>
        <taxon>Gunneridae</taxon>
        <taxon>Pentapetalae</taxon>
        <taxon>rosids</taxon>
        <taxon>fabids</taxon>
        <taxon>Oxalidales</taxon>
        <taxon>Cephalotaceae</taxon>
        <taxon>Cephalotus</taxon>
    </lineage>
</organism>
<evidence type="ECO:0000313" key="1">
    <source>
        <dbReference type="EMBL" id="GAV66190.1"/>
    </source>
</evidence>
<dbReference type="Proteomes" id="UP000187406">
    <property type="component" value="Unassembled WGS sequence"/>
</dbReference>
<feature type="non-terminal residue" evidence="1">
    <location>
        <position position="1"/>
    </location>
</feature>